<dbReference type="OrthoDB" id="48317at2759"/>
<feature type="region of interest" description="Disordered" evidence="1">
    <location>
        <begin position="213"/>
        <end position="375"/>
    </location>
</feature>
<feature type="compositionally biased region" description="Polar residues" evidence="1">
    <location>
        <begin position="1"/>
        <end position="24"/>
    </location>
</feature>
<organism evidence="3 4">
    <name type="scientific">Seminavis robusta</name>
    <dbReference type="NCBI Taxonomy" id="568900"/>
    <lineage>
        <taxon>Eukaryota</taxon>
        <taxon>Sar</taxon>
        <taxon>Stramenopiles</taxon>
        <taxon>Ochrophyta</taxon>
        <taxon>Bacillariophyta</taxon>
        <taxon>Bacillariophyceae</taxon>
        <taxon>Bacillariophycidae</taxon>
        <taxon>Naviculales</taxon>
        <taxon>Naviculaceae</taxon>
        <taxon>Seminavis</taxon>
    </lineage>
</organism>
<accession>A0A9N8DV99</accession>
<evidence type="ECO:0000256" key="1">
    <source>
        <dbReference type="SAM" id="MobiDB-lite"/>
    </source>
</evidence>
<dbReference type="Gene3D" id="3.90.180.10">
    <property type="entry name" value="Medium-chain alcohol dehydrogenases, catalytic domain"/>
    <property type="match status" value="1"/>
</dbReference>
<dbReference type="Pfam" id="PF08240">
    <property type="entry name" value="ADH_N"/>
    <property type="match status" value="1"/>
</dbReference>
<dbReference type="SUPFAM" id="SSF51735">
    <property type="entry name" value="NAD(P)-binding Rossmann-fold domains"/>
    <property type="match status" value="1"/>
</dbReference>
<gene>
    <name evidence="3" type="ORF">SEMRO_397_G134450.1</name>
</gene>
<dbReference type="EMBL" id="CAICTM010000396">
    <property type="protein sequence ID" value="CAB9509613.1"/>
    <property type="molecule type" value="Genomic_DNA"/>
</dbReference>
<dbReference type="AlphaFoldDB" id="A0A9N8DV99"/>
<sequence>MGSPNKQSPVSTNSATWWSLMENSDISEDERPSSRRSHRGSSSRGHALSAPATSPAAVSTSSSRFSSARRSPGLALSSGRLSAGPPSPDRYVERESPERQSVKKSLGTPRSYHRHHHHQLEKSSSKHATQQVSSRNASPSPDSSQGPSFDEEDDSEHKRIRWDKPTTHRYQLSDKEKPRLLEEKLLNVLDSVQSNMICSQNFERPVLTGSVWSLLDPNKTDPNNGKVESETNDSTSQENYSDDQSDDSVFEDGPSVVEITSHPPIFSESITASESILSTSHDSEDENDNRTNSGPNTSSRHSYDDKARDDPPPPADSSQILDDLSGMESERKPKKEKRGVEYDNVPQQSNARVTASSVENHNDIPPGKIYSTSAPFDTGLEKEKTCILSMGKLQGMNKSQADVLPTRKTAVSNHMERLSLRKKMKGLPNAPPIADISVGDSNEISTMSASEDSYTYHSKNKANPRNVARSNNLGPLPTLPPGAHPGVKGLHMESPGNLMFNIDSVQDETKSCIPFRLPRKGRGADAATASASSRSLGLRLLSRSGDAHTTSEKENDVANPYVYEYESGVNTYVAYFEVSKPKDTRLALQVIEHPNPPLLPFGSNEVVVKIEASTISQSDCAIRRGEWWGGTLSLPRIPGVAFTGKIDQIHKTGRNSMQRGDQVLSLVCSGSNSRYVCIPRERLVKVSSAQIQDPARLTCLPETYLSAFQALHVGQSSSVRYRNKSLSGKSIMFVGGVSAFGQAIIELGIDAGASVVYATASKVKQFQRIIEMGGIPLSATPSEWLPSISQQIDILIGSANEGLKDTDPLSYDHLNALKKKGQLILLGGPGAANNYPVILPGKGQCQVDVFKILKRAHKHNVFEQWERDMKQGKKDLAHLIGLLHKGAIKPKVLERIPLSKVSKAEEIVEARRLHGVIVCEPWIQEKQRHR</sequence>
<feature type="compositionally biased region" description="Low complexity" evidence="1">
    <location>
        <begin position="133"/>
        <end position="144"/>
    </location>
</feature>
<dbReference type="InterPro" id="IPR011032">
    <property type="entry name" value="GroES-like_sf"/>
</dbReference>
<evidence type="ECO:0000313" key="3">
    <source>
        <dbReference type="EMBL" id="CAB9509613.1"/>
    </source>
</evidence>
<dbReference type="Proteomes" id="UP001153069">
    <property type="component" value="Unassembled WGS sequence"/>
</dbReference>
<feature type="compositionally biased region" description="Acidic residues" evidence="1">
    <location>
        <begin position="240"/>
        <end position="250"/>
    </location>
</feature>
<feature type="region of interest" description="Disordered" evidence="1">
    <location>
        <begin position="1"/>
        <end position="179"/>
    </location>
</feature>
<evidence type="ECO:0000313" key="4">
    <source>
        <dbReference type="Proteomes" id="UP001153069"/>
    </source>
</evidence>
<dbReference type="InterPro" id="IPR052585">
    <property type="entry name" value="Lipid_raft_assoc_Zn_ADH"/>
</dbReference>
<dbReference type="PANTHER" id="PTHR43482">
    <property type="entry name" value="PROTEIN AST1-RELATED"/>
    <property type="match status" value="1"/>
</dbReference>
<proteinExistence type="predicted"/>
<dbReference type="Gene3D" id="3.40.50.720">
    <property type="entry name" value="NAD(P)-binding Rossmann-like Domain"/>
    <property type="match status" value="1"/>
</dbReference>
<feature type="compositionally biased region" description="Basic and acidic residues" evidence="1">
    <location>
        <begin position="90"/>
        <end position="101"/>
    </location>
</feature>
<reference evidence="3" key="1">
    <citation type="submission" date="2020-06" db="EMBL/GenBank/DDBJ databases">
        <authorList>
            <consortium name="Plant Systems Biology data submission"/>
        </authorList>
    </citation>
    <scope>NUCLEOTIDE SEQUENCE</scope>
    <source>
        <strain evidence="3">D6</strain>
    </source>
</reference>
<dbReference type="InterPro" id="IPR013154">
    <property type="entry name" value="ADH-like_N"/>
</dbReference>
<feature type="compositionally biased region" description="Low complexity" evidence="1">
    <location>
        <begin position="42"/>
        <end position="72"/>
    </location>
</feature>
<comment type="caution">
    <text evidence="3">The sequence shown here is derived from an EMBL/GenBank/DDBJ whole genome shotgun (WGS) entry which is preliminary data.</text>
</comment>
<protein>
    <submittedName>
        <fullName evidence="3">Quinone oxidoreductase</fullName>
    </submittedName>
</protein>
<feature type="compositionally biased region" description="Basic and acidic residues" evidence="1">
    <location>
        <begin position="162"/>
        <end position="179"/>
    </location>
</feature>
<dbReference type="InterPro" id="IPR036291">
    <property type="entry name" value="NAD(P)-bd_dom_sf"/>
</dbReference>
<feature type="domain" description="Alcohol dehydrogenase-like N-terminal" evidence="2">
    <location>
        <begin position="603"/>
        <end position="686"/>
    </location>
</feature>
<evidence type="ECO:0000259" key="2">
    <source>
        <dbReference type="Pfam" id="PF08240"/>
    </source>
</evidence>
<feature type="compositionally biased region" description="Polar residues" evidence="1">
    <location>
        <begin position="290"/>
        <end position="300"/>
    </location>
</feature>
<dbReference type="PANTHER" id="PTHR43482:SF1">
    <property type="entry name" value="PROTEIN AST1-RELATED"/>
    <property type="match status" value="1"/>
</dbReference>
<feature type="compositionally biased region" description="Polar residues" evidence="1">
    <location>
        <begin position="268"/>
        <end position="280"/>
    </location>
</feature>
<dbReference type="SUPFAM" id="SSF50129">
    <property type="entry name" value="GroES-like"/>
    <property type="match status" value="1"/>
</dbReference>
<feature type="compositionally biased region" description="Basic and acidic residues" evidence="1">
    <location>
        <begin position="301"/>
        <end position="311"/>
    </location>
</feature>
<name>A0A9N8DV99_9STRA</name>
<feature type="compositionally biased region" description="Polar residues" evidence="1">
    <location>
        <begin position="345"/>
        <end position="359"/>
    </location>
</feature>
<feature type="region of interest" description="Disordered" evidence="1">
    <location>
        <begin position="450"/>
        <end position="492"/>
    </location>
</feature>
<keyword evidence="4" id="KW-1185">Reference proteome</keyword>
<feature type="compositionally biased region" description="Basic and acidic residues" evidence="1">
    <location>
        <begin position="328"/>
        <end position="341"/>
    </location>
</feature>
<feature type="compositionally biased region" description="Polar residues" evidence="1">
    <location>
        <begin position="450"/>
        <end position="472"/>
    </location>
</feature>